<keyword evidence="2" id="KW-1185">Reference proteome</keyword>
<accession>A0A975AXH1</accession>
<sequence length="59" mass="6960">MIDIIGMDLYDAIKLLEKNNLKYKIIETRSVYNYTGYQYKVVNVKNINNNEITVIIAKF</sequence>
<organism evidence="1 2">
    <name type="scientific">Aceticella autotrophica</name>
    <dbReference type="NCBI Taxonomy" id="2755338"/>
    <lineage>
        <taxon>Bacteria</taxon>
        <taxon>Bacillati</taxon>
        <taxon>Bacillota</taxon>
        <taxon>Clostridia</taxon>
        <taxon>Thermoanaerobacterales</taxon>
        <taxon>Thermoanaerobacteraceae</taxon>
        <taxon>Aceticella</taxon>
    </lineage>
</organism>
<name>A0A975AXH1_9THEO</name>
<gene>
    <name evidence="1" type="ORF">ACETAC_05205</name>
</gene>
<dbReference type="Proteomes" id="UP000671913">
    <property type="component" value="Chromosome"/>
</dbReference>
<proteinExistence type="predicted"/>
<dbReference type="AlphaFoldDB" id="A0A975AXH1"/>
<dbReference type="EMBL" id="CP060096">
    <property type="protein sequence ID" value="QSZ28244.1"/>
    <property type="molecule type" value="Genomic_DNA"/>
</dbReference>
<reference evidence="1" key="1">
    <citation type="submission" date="2020-08" db="EMBL/GenBank/DDBJ databases">
        <title>Genomic insights into the carbon and energy metabolism of the first obligate autotrophic acetogenic bacterium Aceticella autotrophica gen. nov., sp. nov.</title>
        <authorList>
            <person name="Toshchakov S.V."/>
            <person name="Elcheninov A.G."/>
            <person name="Kublanov I.V."/>
            <person name="Frolov E.N."/>
            <person name="Lebedinsky A.V."/>
        </authorList>
    </citation>
    <scope>NUCLEOTIDE SEQUENCE</scope>
    <source>
        <strain evidence="1">3443-3Ac</strain>
    </source>
</reference>
<dbReference type="KEGG" id="aaut:ACETAC_05205"/>
<evidence type="ECO:0000313" key="1">
    <source>
        <dbReference type="EMBL" id="QSZ28244.1"/>
    </source>
</evidence>
<protein>
    <submittedName>
        <fullName evidence="1">Uncharacterized protein</fullName>
    </submittedName>
</protein>
<dbReference type="RefSeq" id="WP_284680986.1">
    <property type="nucleotide sequence ID" value="NZ_CP060096.1"/>
</dbReference>
<evidence type="ECO:0000313" key="2">
    <source>
        <dbReference type="Proteomes" id="UP000671913"/>
    </source>
</evidence>